<comment type="similarity">
    <text evidence="9">Belongs to the SecE/SEC61-gamma family.</text>
</comment>
<evidence type="ECO:0000313" key="11">
    <source>
        <dbReference type="Proteomes" id="UP000178892"/>
    </source>
</evidence>
<evidence type="ECO:0000313" key="10">
    <source>
        <dbReference type="EMBL" id="OGE81099.1"/>
    </source>
</evidence>
<evidence type="ECO:0000256" key="7">
    <source>
        <dbReference type="ARBA" id="ARBA00023010"/>
    </source>
</evidence>
<keyword evidence="3 9" id="KW-1003">Cell membrane</keyword>
<dbReference type="GO" id="GO:0009306">
    <property type="term" value="P:protein secretion"/>
    <property type="evidence" value="ECO:0007669"/>
    <property type="project" value="UniProtKB-UniRule"/>
</dbReference>
<feature type="transmembrane region" description="Helical" evidence="9">
    <location>
        <begin position="26"/>
        <end position="51"/>
    </location>
</feature>
<dbReference type="InterPro" id="IPR001901">
    <property type="entry name" value="Translocase_SecE/Sec61-g"/>
</dbReference>
<dbReference type="Proteomes" id="UP000178892">
    <property type="component" value="Unassembled WGS sequence"/>
</dbReference>
<dbReference type="EMBL" id="MFEL01000010">
    <property type="protein sequence ID" value="OGE81099.1"/>
    <property type="molecule type" value="Genomic_DNA"/>
</dbReference>
<comment type="subunit">
    <text evidence="9">Component of the Sec protein translocase complex. Heterotrimer consisting of SecY, SecE and SecG subunits. The heterotrimers can form oligomers, although 1 heterotrimer is thought to be able to translocate proteins. Interacts with the ribosome. Interacts with SecDF, and other proteins may be involved. Interacts with SecA.</text>
</comment>
<evidence type="ECO:0000256" key="6">
    <source>
        <dbReference type="ARBA" id="ARBA00022989"/>
    </source>
</evidence>
<comment type="function">
    <text evidence="9">Essential subunit of the Sec protein translocation channel SecYEG. Clamps together the 2 halves of SecY. May contact the channel plug during translocation.</text>
</comment>
<keyword evidence="6 9" id="KW-1133">Transmembrane helix</keyword>
<dbReference type="InterPro" id="IPR038379">
    <property type="entry name" value="SecE_sf"/>
</dbReference>
<keyword evidence="7 9" id="KW-0811">Translocation</keyword>
<dbReference type="GO" id="GO:0008320">
    <property type="term" value="F:protein transmembrane transporter activity"/>
    <property type="evidence" value="ECO:0007669"/>
    <property type="project" value="UniProtKB-UniRule"/>
</dbReference>
<dbReference type="HAMAP" id="MF_00422">
    <property type="entry name" value="SecE"/>
    <property type="match status" value="1"/>
</dbReference>
<gene>
    <name evidence="9" type="primary">secE</name>
    <name evidence="10" type="ORF">A2720_00990</name>
</gene>
<comment type="subcellular location">
    <subcellularLocation>
        <location evidence="9">Cell membrane</location>
        <topology evidence="9">Single-pass membrane protein</topology>
    </subcellularLocation>
    <subcellularLocation>
        <location evidence="1">Membrane</location>
    </subcellularLocation>
</comment>
<evidence type="ECO:0000256" key="8">
    <source>
        <dbReference type="ARBA" id="ARBA00023136"/>
    </source>
</evidence>
<dbReference type="PROSITE" id="PS01067">
    <property type="entry name" value="SECE_SEC61G"/>
    <property type="match status" value="1"/>
</dbReference>
<evidence type="ECO:0000256" key="5">
    <source>
        <dbReference type="ARBA" id="ARBA00022927"/>
    </source>
</evidence>
<dbReference type="InterPro" id="IPR005807">
    <property type="entry name" value="SecE_bac"/>
</dbReference>
<dbReference type="GO" id="GO:0043952">
    <property type="term" value="P:protein transport by the Sec complex"/>
    <property type="evidence" value="ECO:0007669"/>
    <property type="project" value="UniProtKB-UniRule"/>
</dbReference>
<dbReference type="STRING" id="1817825.A2720_00990"/>
<organism evidence="10 11">
    <name type="scientific">Candidatus Doudnabacteria bacterium RIFCSPHIGHO2_01_FULL_46_24</name>
    <dbReference type="NCBI Taxonomy" id="1817825"/>
    <lineage>
        <taxon>Bacteria</taxon>
        <taxon>Candidatus Doudnaibacteriota</taxon>
    </lineage>
</organism>
<keyword evidence="4 9" id="KW-0812">Transmembrane</keyword>
<keyword evidence="2 9" id="KW-0813">Transport</keyword>
<evidence type="ECO:0000256" key="3">
    <source>
        <dbReference type="ARBA" id="ARBA00022475"/>
    </source>
</evidence>
<evidence type="ECO:0000256" key="9">
    <source>
        <dbReference type="HAMAP-Rule" id="MF_00422"/>
    </source>
</evidence>
<keyword evidence="5 9" id="KW-0653">Protein transport</keyword>
<dbReference type="NCBIfam" id="TIGR00964">
    <property type="entry name" value="secE_bact"/>
    <property type="match status" value="1"/>
</dbReference>
<dbReference type="PANTHER" id="PTHR33910:SF1">
    <property type="entry name" value="PROTEIN TRANSLOCASE SUBUNIT SECE"/>
    <property type="match status" value="1"/>
</dbReference>
<evidence type="ECO:0000256" key="4">
    <source>
        <dbReference type="ARBA" id="ARBA00022692"/>
    </source>
</evidence>
<dbReference type="PRINTS" id="PR01650">
    <property type="entry name" value="SECETRNLCASE"/>
</dbReference>
<comment type="caution">
    <text evidence="10">The sequence shown here is derived from an EMBL/GenBank/DDBJ whole genome shotgun (WGS) entry which is preliminary data.</text>
</comment>
<sequence>MTNPIQFLKEAKNELFKVVWPKRPEILRITLAVIIISLVIAVFLGAVDFGLNKLINFVLDKQ</sequence>
<dbReference type="GO" id="GO:0005886">
    <property type="term" value="C:plasma membrane"/>
    <property type="evidence" value="ECO:0007669"/>
    <property type="project" value="UniProtKB-SubCell"/>
</dbReference>
<dbReference type="AlphaFoldDB" id="A0A1F5NTV3"/>
<protein>
    <recommendedName>
        <fullName evidence="9">Protein translocase subunit SecE</fullName>
    </recommendedName>
</protein>
<keyword evidence="8 9" id="KW-0472">Membrane</keyword>
<evidence type="ECO:0000256" key="1">
    <source>
        <dbReference type="ARBA" id="ARBA00004370"/>
    </source>
</evidence>
<reference evidence="10 11" key="1">
    <citation type="journal article" date="2016" name="Nat. Commun.">
        <title>Thousands of microbial genomes shed light on interconnected biogeochemical processes in an aquifer system.</title>
        <authorList>
            <person name="Anantharaman K."/>
            <person name="Brown C.T."/>
            <person name="Hug L.A."/>
            <person name="Sharon I."/>
            <person name="Castelle C.J."/>
            <person name="Probst A.J."/>
            <person name="Thomas B.C."/>
            <person name="Singh A."/>
            <person name="Wilkins M.J."/>
            <person name="Karaoz U."/>
            <person name="Brodie E.L."/>
            <person name="Williams K.H."/>
            <person name="Hubbard S.S."/>
            <person name="Banfield J.F."/>
        </authorList>
    </citation>
    <scope>NUCLEOTIDE SEQUENCE [LARGE SCALE GENOMIC DNA]</scope>
</reference>
<dbReference type="Gene3D" id="1.20.5.1030">
    <property type="entry name" value="Preprotein translocase secy subunit"/>
    <property type="match status" value="1"/>
</dbReference>
<accession>A0A1F5NTV3</accession>
<name>A0A1F5NTV3_9BACT</name>
<proteinExistence type="inferred from homology"/>
<dbReference type="GO" id="GO:0006605">
    <property type="term" value="P:protein targeting"/>
    <property type="evidence" value="ECO:0007669"/>
    <property type="project" value="UniProtKB-UniRule"/>
</dbReference>
<dbReference type="Pfam" id="PF00584">
    <property type="entry name" value="SecE"/>
    <property type="match status" value="1"/>
</dbReference>
<dbReference type="PANTHER" id="PTHR33910">
    <property type="entry name" value="PROTEIN TRANSLOCASE SUBUNIT SECE"/>
    <property type="match status" value="1"/>
</dbReference>
<dbReference type="GO" id="GO:0065002">
    <property type="term" value="P:intracellular protein transmembrane transport"/>
    <property type="evidence" value="ECO:0007669"/>
    <property type="project" value="UniProtKB-UniRule"/>
</dbReference>
<evidence type="ECO:0000256" key="2">
    <source>
        <dbReference type="ARBA" id="ARBA00022448"/>
    </source>
</evidence>